<reference evidence="1 3" key="1">
    <citation type="submission" date="2024-04" db="EMBL/GenBank/DDBJ databases">
        <title>Tritrichomonas musculus Genome.</title>
        <authorList>
            <person name="Alves-Ferreira E."/>
            <person name="Grigg M."/>
            <person name="Lorenzi H."/>
            <person name="Galac M."/>
        </authorList>
    </citation>
    <scope>NUCLEOTIDE SEQUENCE [LARGE SCALE GENOMIC DNA]</scope>
    <source>
        <strain evidence="1 3">EAF2021</strain>
    </source>
</reference>
<proteinExistence type="predicted"/>
<evidence type="ECO:0008006" key="4">
    <source>
        <dbReference type="Google" id="ProtNLM"/>
    </source>
</evidence>
<dbReference type="Proteomes" id="UP001470230">
    <property type="component" value="Unassembled WGS sequence"/>
</dbReference>
<name>A0ABR2GJU3_9EUKA</name>
<dbReference type="InterPro" id="IPR036770">
    <property type="entry name" value="Ankyrin_rpt-contain_sf"/>
</dbReference>
<organism evidence="1 3">
    <name type="scientific">Tritrichomonas musculus</name>
    <dbReference type="NCBI Taxonomy" id="1915356"/>
    <lineage>
        <taxon>Eukaryota</taxon>
        <taxon>Metamonada</taxon>
        <taxon>Parabasalia</taxon>
        <taxon>Tritrichomonadida</taxon>
        <taxon>Tritrichomonadidae</taxon>
        <taxon>Tritrichomonas</taxon>
    </lineage>
</organism>
<comment type="caution">
    <text evidence="1">The sequence shown here is derived from an EMBL/GenBank/DDBJ whole genome shotgun (WGS) entry which is preliminary data.</text>
</comment>
<sequence length="391" mass="47089">MSISESIEGKKRIQESLLEFLEEESNIEENYENFVKVISAHQIQEDKYELKSLIQMINKISENHQRIFNFIEKIERILILLKRSLNKYFTNSEKFELFKGNKRLLLFLIEEKIVAINENIFSLFTSKDNEVMKYIEYFSPEIKEILTDEFITTYFNKHNKVKKEEILNKIVKEIGEEFYTKRKIGENDNILCELIREKKTKYFIAYVNLNHIPLESYIEESIFETNSFLIIDENNKSTNNKKVTLIEYAAFFESNEIINYMKKNEVKPTPSMWLYAVHSKNAELVQELEDNRVLPPNLNYESVLKESIKCHHKDVTKYIIYNLIDEEELKDNIENKYHNLYEYCFKYYNFCFLPENIKTKYLFFYSCEYDHFALVKLYLKQKNIDINTTNI</sequence>
<evidence type="ECO:0000313" key="3">
    <source>
        <dbReference type="Proteomes" id="UP001470230"/>
    </source>
</evidence>
<gene>
    <name evidence="2" type="ORF">M9Y10_024407</name>
    <name evidence="1" type="ORF">M9Y10_032957</name>
</gene>
<evidence type="ECO:0000313" key="2">
    <source>
        <dbReference type="EMBL" id="KAK8844201.1"/>
    </source>
</evidence>
<protein>
    <recommendedName>
        <fullName evidence="4">DUF3447 domain-containing protein</fullName>
    </recommendedName>
</protein>
<dbReference type="SUPFAM" id="SSF48403">
    <property type="entry name" value="Ankyrin repeat"/>
    <property type="match status" value="1"/>
</dbReference>
<accession>A0ABR2GJU3</accession>
<evidence type="ECO:0000313" key="1">
    <source>
        <dbReference type="EMBL" id="KAK8834190.1"/>
    </source>
</evidence>
<dbReference type="EMBL" id="JAPFFF010000473">
    <property type="protein sequence ID" value="KAK8834190.1"/>
    <property type="molecule type" value="Genomic_DNA"/>
</dbReference>
<dbReference type="EMBL" id="JAPFFF010000033">
    <property type="protein sequence ID" value="KAK8844201.1"/>
    <property type="molecule type" value="Genomic_DNA"/>
</dbReference>
<keyword evidence="3" id="KW-1185">Reference proteome</keyword>